<proteinExistence type="inferred from homology"/>
<dbReference type="AlphaFoldDB" id="A0A438NK63"/>
<dbReference type="Proteomes" id="UP000288859">
    <property type="component" value="Unassembled WGS sequence"/>
</dbReference>
<sequence length="600" mass="67811">MHSTWLLTAALLVRAVAGWVPDKQHFISSESSDKSLRPPNIILVLTDDQDLHMNSLDYLPLIKQHLREQGTEYKRHFCTTAICCPSRVSLLTGKLAHNTNVTDVFPPYGGYPKFVSQGFQTAYLPVWLQQAGYDTYYVGKLFNAHDVTNYNKPFPAGWTQSDFLLDPFTYRYYNATFQRNQDPPVSYEGQHSVDVIAGKANGFLEEAAKGDKPFFLGIAPPAPHTNVQFNIEDVPKDGIIIPPDPDDIAKLVTFQPPLPAHRHEHLFKGVKLPRTPNFNPKTPSGANWIAERPQIPEKDIPLYDHFYRQRLRTLQSVDELVDGIFDRLERLGLLDNTYVFYTTDNGYHLGQHRLPPGKECGFEEDINIPLIVRGPNVPHGETQAVTTHTDLVPTFLKLAGASLPDGLDGTAIPLTKPEFKEAESTRNEHVTVEYWGMATFEGGGKQDVGQMLFNNTYKAVRVVSDEYNLYYSVWCNGENELYDLKTDPYQLKNLLAPNAEKATHFKVPLEQLVSRLDALILVLKSCKGRVCVKPWQSLHPQGNVQSLPDALSARFDGFYTAQTRVHFNRCELGYLIESEGPQFEKDGLVYGNGIRSSEWW</sequence>
<dbReference type="FunFam" id="3.40.720.10:FF:000051">
    <property type="entry name" value="Arylsulfatase"/>
    <property type="match status" value="1"/>
</dbReference>
<evidence type="ECO:0000256" key="7">
    <source>
        <dbReference type="SAM" id="SignalP"/>
    </source>
</evidence>
<evidence type="ECO:0000259" key="8">
    <source>
        <dbReference type="Pfam" id="PF00884"/>
    </source>
</evidence>
<dbReference type="GO" id="GO:0018958">
    <property type="term" value="P:phenol-containing compound metabolic process"/>
    <property type="evidence" value="ECO:0007669"/>
    <property type="project" value="InterPro"/>
</dbReference>
<dbReference type="PANTHER" id="PTHR43108:SF8">
    <property type="entry name" value="SD21168P"/>
    <property type="match status" value="1"/>
</dbReference>
<comment type="caution">
    <text evidence="9">The sequence shown here is derived from an EMBL/GenBank/DDBJ whole genome shotgun (WGS) entry which is preliminary data.</text>
</comment>
<protein>
    <recommendedName>
        <fullName evidence="5">Arylsulfatase</fullName>
        <shortName evidence="5">AS</shortName>
        <ecNumber evidence="5">3.1.6.1</ecNumber>
    </recommendedName>
    <alternativeName>
        <fullName evidence="5">Aryl-sulfate sulphohydrolase</fullName>
    </alternativeName>
</protein>
<evidence type="ECO:0000256" key="1">
    <source>
        <dbReference type="ARBA" id="ARBA00008779"/>
    </source>
</evidence>
<dbReference type="PROSITE" id="PS00523">
    <property type="entry name" value="SULFATASE_1"/>
    <property type="match status" value="1"/>
</dbReference>
<dbReference type="InterPro" id="IPR000917">
    <property type="entry name" value="Sulfatase_N"/>
</dbReference>
<dbReference type="GO" id="GO:0004065">
    <property type="term" value="F:arylsulfatase activity"/>
    <property type="evidence" value="ECO:0007669"/>
    <property type="project" value="UniProtKB-UniRule"/>
</dbReference>
<dbReference type="PIRSF" id="PIRSF000972">
    <property type="entry name" value="Arylsulf_plant"/>
    <property type="match status" value="1"/>
</dbReference>
<dbReference type="OrthoDB" id="96314at2759"/>
<dbReference type="InterPro" id="IPR024607">
    <property type="entry name" value="Sulfatase_CS"/>
</dbReference>
<evidence type="ECO:0000256" key="4">
    <source>
        <dbReference type="ARBA" id="ARBA00023180"/>
    </source>
</evidence>
<dbReference type="EMBL" id="NAJM01000001">
    <property type="protein sequence ID" value="RVX76117.1"/>
    <property type="molecule type" value="Genomic_DNA"/>
</dbReference>
<dbReference type="Pfam" id="PF00884">
    <property type="entry name" value="Sulfatase"/>
    <property type="match status" value="1"/>
</dbReference>
<dbReference type="EC" id="3.1.6.1" evidence="5"/>
<gene>
    <name evidence="9" type="ORF">B0A52_00474</name>
</gene>
<dbReference type="VEuPathDB" id="FungiDB:PV10_04704"/>
<feature type="modified residue" description="3-oxoalanine (Cys)" evidence="6">
    <location>
        <position position="83"/>
    </location>
</feature>
<dbReference type="GO" id="GO:0008449">
    <property type="term" value="F:N-acetylglucosamine-6-sulfatase activity"/>
    <property type="evidence" value="ECO:0007669"/>
    <property type="project" value="TreeGrafter"/>
</dbReference>
<evidence type="ECO:0000313" key="9">
    <source>
        <dbReference type="EMBL" id="RVX76117.1"/>
    </source>
</evidence>
<evidence type="ECO:0000256" key="2">
    <source>
        <dbReference type="ARBA" id="ARBA00022729"/>
    </source>
</evidence>
<feature type="domain" description="Sulfatase N-terminal" evidence="8">
    <location>
        <begin position="39"/>
        <end position="401"/>
    </location>
</feature>
<evidence type="ECO:0000256" key="3">
    <source>
        <dbReference type="ARBA" id="ARBA00022801"/>
    </source>
</evidence>
<name>A0A438NK63_EXOME</name>
<dbReference type="InterPro" id="IPR017850">
    <property type="entry name" value="Alkaline_phosphatase_core_sf"/>
</dbReference>
<comment type="PTM">
    <text evidence="6">The conversion to 3-oxoalanine (also known as C-formylglycine, FGly), of a serine or cysteine residue in prokaryotes and of a cysteine residue in eukaryotes, is critical for catalytic activity.</text>
</comment>
<dbReference type="GO" id="GO:0005539">
    <property type="term" value="F:glycosaminoglycan binding"/>
    <property type="evidence" value="ECO:0007669"/>
    <property type="project" value="TreeGrafter"/>
</dbReference>
<evidence type="ECO:0000313" key="10">
    <source>
        <dbReference type="Proteomes" id="UP000288859"/>
    </source>
</evidence>
<accession>A0A438NK63</accession>
<dbReference type="SUPFAM" id="SSF53649">
    <property type="entry name" value="Alkaline phosphatase-like"/>
    <property type="match status" value="1"/>
</dbReference>
<comment type="similarity">
    <text evidence="1 5">Belongs to the sulfatase family.</text>
</comment>
<evidence type="ECO:0000256" key="6">
    <source>
        <dbReference type="PIRSR" id="PIRSR000972-50"/>
    </source>
</evidence>
<feature type="chain" id="PRO_5019219414" description="Arylsulfatase" evidence="7">
    <location>
        <begin position="19"/>
        <end position="600"/>
    </location>
</feature>
<dbReference type="InterPro" id="IPR012083">
    <property type="entry name" value="Arylsulfatase"/>
</dbReference>
<keyword evidence="3 5" id="KW-0378">Hydrolase</keyword>
<dbReference type="PANTHER" id="PTHR43108">
    <property type="entry name" value="N-ACETYLGLUCOSAMINE-6-SULFATASE FAMILY MEMBER"/>
    <property type="match status" value="1"/>
</dbReference>
<keyword evidence="4" id="KW-0325">Glycoprotein</keyword>
<organism evidence="9 10">
    <name type="scientific">Exophiala mesophila</name>
    <name type="common">Black yeast-like fungus</name>
    <dbReference type="NCBI Taxonomy" id="212818"/>
    <lineage>
        <taxon>Eukaryota</taxon>
        <taxon>Fungi</taxon>
        <taxon>Dikarya</taxon>
        <taxon>Ascomycota</taxon>
        <taxon>Pezizomycotina</taxon>
        <taxon>Eurotiomycetes</taxon>
        <taxon>Chaetothyriomycetidae</taxon>
        <taxon>Chaetothyriales</taxon>
        <taxon>Herpotrichiellaceae</taxon>
        <taxon>Exophiala</taxon>
    </lineage>
</organism>
<evidence type="ECO:0000256" key="5">
    <source>
        <dbReference type="PIRNR" id="PIRNR000972"/>
    </source>
</evidence>
<dbReference type="CDD" id="cd16147">
    <property type="entry name" value="G6S"/>
    <property type="match status" value="1"/>
</dbReference>
<comment type="catalytic activity">
    <reaction evidence="5">
        <text>an aryl sulfate + H2O = a phenol + sulfate + H(+)</text>
        <dbReference type="Rhea" id="RHEA:17261"/>
        <dbReference type="ChEBI" id="CHEBI:15377"/>
        <dbReference type="ChEBI" id="CHEBI:15378"/>
        <dbReference type="ChEBI" id="CHEBI:16189"/>
        <dbReference type="ChEBI" id="CHEBI:33853"/>
        <dbReference type="ChEBI" id="CHEBI:140317"/>
        <dbReference type="EC" id="3.1.6.1"/>
    </reaction>
</comment>
<feature type="signal peptide" evidence="7">
    <location>
        <begin position="1"/>
        <end position="18"/>
    </location>
</feature>
<reference evidence="9 10" key="1">
    <citation type="submission" date="2017-03" db="EMBL/GenBank/DDBJ databases">
        <title>Genomes of endolithic fungi from Antarctica.</title>
        <authorList>
            <person name="Coleine C."/>
            <person name="Masonjones S."/>
            <person name="Stajich J.E."/>
        </authorList>
    </citation>
    <scope>NUCLEOTIDE SEQUENCE [LARGE SCALE GENOMIC DNA]</scope>
    <source>
        <strain evidence="9 10">CCFEE 6314</strain>
    </source>
</reference>
<dbReference type="Gene3D" id="3.40.720.10">
    <property type="entry name" value="Alkaline Phosphatase, subunit A"/>
    <property type="match status" value="1"/>
</dbReference>
<keyword evidence="2 7" id="KW-0732">Signal</keyword>